<keyword evidence="10" id="KW-1185">Reference proteome</keyword>
<evidence type="ECO:0000256" key="5">
    <source>
        <dbReference type="ARBA" id="ARBA00022989"/>
    </source>
</evidence>
<evidence type="ECO:0000256" key="1">
    <source>
        <dbReference type="ARBA" id="ARBA00004651"/>
    </source>
</evidence>
<keyword evidence="3" id="KW-0808">Transferase</keyword>
<keyword evidence="2" id="KW-1003">Cell membrane</keyword>
<organism evidence="9 10">
    <name type="scientific">Albidovulum denitrificans</name>
    <dbReference type="NCBI Taxonomy" id="404881"/>
    <lineage>
        <taxon>Bacteria</taxon>
        <taxon>Pseudomonadati</taxon>
        <taxon>Pseudomonadota</taxon>
        <taxon>Alphaproteobacteria</taxon>
        <taxon>Rhodobacterales</taxon>
        <taxon>Paracoccaceae</taxon>
        <taxon>Albidovulum</taxon>
    </lineage>
</organism>
<feature type="transmembrane region" description="Helical" evidence="8">
    <location>
        <begin position="116"/>
        <end position="137"/>
    </location>
</feature>
<keyword evidence="6 8" id="KW-0472">Membrane</keyword>
<evidence type="ECO:0000256" key="2">
    <source>
        <dbReference type="ARBA" id="ARBA00022475"/>
    </source>
</evidence>
<dbReference type="EMBL" id="PVEP01000002">
    <property type="protein sequence ID" value="PQV57445.1"/>
    <property type="molecule type" value="Genomic_DNA"/>
</dbReference>
<accession>A0A2S8S9F1</accession>
<dbReference type="GO" id="GO:0005886">
    <property type="term" value="C:plasma membrane"/>
    <property type="evidence" value="ECO:0007669"/>
    <property type="project" value="UniProtKB-SubCell"/>
</dbReference>
<feature type="transmembrane region" description="Helical" evidence="8">
    <location>
        <begin position="201"/>
        <end position="225"/>
    </location>
</feature>
<name>A0A2S8S9F1_9RHOB</name>
<comment type="similarity">
    <text evidence="7">Belongs to the glycosyltransferase 87 family.</text>
</comment>
<gene>
    <name evidence="9" type="ORF">LX70_01249</name>
</gene>
<evidence type="ECO:0000256" key="4">
    <source>
        <dbReference type="ARBA" id="ARBA00022692"/>
    </source>
</evidence>
<comment type="caution">
    <text evidence="9">The sequence shown here is derived from an EMBL/GenBank/DDBJ whole genome shotgun (WGS) entry which is preliminary data.</text>
</comment>
<feature type="transmembrane region" description="Helical" evidence="8">
    <location>
        <begin position="292"/>
        <end position="313"/>
    </location>
</feature>
<feature type="transmembrane region" description="Helical" evidence="8">
    <location>
        <begin position="397"/>
        <end position="421"/>
    </location>
</feature>
<feature type="transmembrane region" description="Helical" evidence="8">
    <location>
        <begin position="232"/>
        <end position="256"/>
    </location>
</feature>
<dbReference type="Pfam" id="PF09594">
    <property type="entry name" value="GT87"/>
    <property type="match status" value="1"/>
</dbReference>
<dbReference type="AlphaFoldDB" id="A0A2S8S9F1"/>
<feature type="transmembrane region" description="Helical" evidence="8">
    <location>
        <begin position="20"/>
        <end position="41"/>
    </location>
</feature>
<evidence type="ECO:0000313" key="10">
    <source>
        <dbReference type="Proteomes" id="UP000238338"/>
    </source>
</evidence>
<evidence type="ECO:0000313" key="9">
    <source>
        <dbReference type="EMBL" id="PQV57445.1"/>
    </source>
</evidence>
<feature type="transmembrane region" description="Helical" evidence="8">
    <location>
        <begin position="149"/>
        <end position="166"/>
    </location>
</feature>
<evidence type="ECO:0000256" key="6">
    <source>
        <dbReference type="ARBA" id="ARBA00023136"/>
    </source>
</evidence>
<dbReference type="RefSeq" id="WP_211301676.1">
    <property type="nucleotide sequence ID" value="NZ_PVEP01000002.1"/>
</dbReference>
<feature type="transmembrane region" description="Helical" evidence="8">
    <location>
        <begin position="363"/>
        <end position="385"/>
    </location>
</feature>
<evidence type="ECO:0000256" key="8">
    <source>
        <dbReference type="SAM" id="Phobius"/>
    </source>
</evidence>
<protein>
    <submittedName>
        <fullName evidence="9">Uncharacterized protein DUF2029</fullName>
    </submittedName>
</protein>
<evidence type="ECO:0000256" key="3">
    <source>
        <dbReference type="ARBA" id="ARBA00022679"/>
    </source>
</evidence>
<reference evidence="9 10" key="1">
    <citation type="submission" date="2018-02" db="EMBL/GenBank/DDBJ databases">
        <title>Genomic Encyclopedia of Archaeal and Bacterial Type Strains, Phase II (KMG-II): from individual species to whole genera.</title>
        <authorList>
            <person name="Goeker M."/>
        </authorList>
    </citation>
    <scope>NUCLEOTIDE SEQUENCE [LARGE SCALE GENOMIC DNA]</scope>
    <source>
        <strain evidence="9 10">DSM 18921</strain>
    </source>
</reference>
<keyword evidence="5 8" id="KW-1133">Transmembrane helix</keyword>
<feature type="transmembrane region" description="Helical" evidence="8">
    <location>
        <begin position="178"/>
        <end position="195"/>
    </location>
</feature>
<feature type="transmembrane region" description="Helical" evidence="8">
    <location>
        <begin position="334"/>
        <end position="357"/>
    </location>
</feature>
<comment type="subcellular location">
    <subcellularLocation>
        <location evidence="1">Cell membrane</location>
        <topology evidence="1">Multi-pass membrane protein</topology>
    </subcellularLocation>
</comment>
<proteinExistence type="inferred from homology"/>
<feature type="transmembrane region" description="Helical" evidence="8">
    <location>
        <begin position="90"/>
        <end position="109"/>
    </location>
</feature>
<sequence length="430" mass="45816">MQTPSVAPRLPGLNPSLVRRATLVLSVYLAVMLIAVLYHFLQSRAEGQAGYDFRYFWVAGRVWLEGLSPYGPDLPRLSAEMIPEGHVPRIWPYPPTLWLPTAFPALFPFETAWRIWLGLHGVAMILASAVIAVGLPALRISLGAGGEFAVPRPLFFALHLGLMAYGEANLLSANSGQVTGLLYLGAAVMMVGLYHDRDKTAIVGLTILLMKPHIGAAVALGLLISGARGRRLVLWAAVASVVLMLPALAIAPTAIFDWLRGLARYDGENSANLPEAMTGLRNLLWEFGGLTLGNLAASLAGLAVSGVIAVWLCRKDRRGEAPLTDEGRLTRLSAAMILAALAAAPLHLYDFVLLGVALPLLPLLAPTRVCAALIAILMLTRPCYLHVQVTGELPTQIFVGSTFATLGAAVLLAVLLVPAPVAGLRRPAPL</sequence>
<keyword evidence="4 8" id="KW-0812">Transmembrane</keyword>
<dbReference type="Proteomes" id="UP000238338">
    <property type="component" value="Unassembled WGS sequence"/>
</dbReference>
<evidence type="ECO:0000256" key="7">
    <source>
        <dbReference type="ARBA" id="ARBA00024033"/>
    </source>
</evidence>
<dbReference type="InterPro" id="IPR018584">
    <property type="entry name" value="GT87"/>
</dbReference>
<dbReference type="GO" id="GO:0016758">
    <property type="term" value="F:hexosyltransferase activity"/>
    <property type="evidence" value="ECO:0007669"/>
    <property type="project" value="InterPro"/>
</dbReference>